<protein>
    <submittedName>
        <fullName evidence="1">Uncharacterized protein</fullName>
    </submittedName>
</protein>
<evidence type="ECO:0000313" key="2">
    <source>
        <dbReference type="Proteomes" id="UP000319619"/>
    </source>
</evidence>
<evidence type="ECO:0000313" key="1">
    <source>
        <dbReference type="EMBL" id="TKJ41204.1"/>
    </source>
</evidence>
<proteinExistence type="predicted"/>
<gene>
    <name evidence="1" type="ORF">CEE37_05940</name>
</gene>
<organism evidence="1 2">
    <name type="scientific">candidate division LCP-89 bacterium B3_LCP</name>
    <dbReference type="NCBI Taxonomy" id="2012998"/>
    <lineage>
        <taxon>Bacteria</taxon>
        <taxon>Pseudomonadati</taxon>
        <taxon>Bacteria division LCP-89</taxon>
    </lineage>
</organism>
<dbReference type="EMBL" id="NJBN01000003">
    <property type="protein sequence ID" value="TKJ41204.1"/>
    <property type="molecule type" value="Genomic_DNA"/>
</dbReference>
<name>A0A532V1V0_UNCL8</name>
<sequence length="67" mass="7681">MNRDRKQEIPAFAPAGIYTYYAYVGDYTWVIEDFGMFTFEKECIEGMGSLGTLSDQLGVSRYHRARG</sequence>
<dbReference type="AlphaFoldDB" id="A0A532V1V0"/>
<dbReference type="Proteomes" id="UP000319619">
    <property type="component" value="Unassembled WGS sequence"/>
</dbReference>
<reference evidence="1 2" key="1">
    <citation type="submission" date="2017-06" db="EMBL/GenBank/DDBJ databases">
        <title>Novel microbial phyla capable of carbon fixation and sulfur reduction in deep-sea sediments.</title>
        <authorList>
            <person name="Huang J."/>
            <person name="Baker B."/>
            <person name="Wang Y."/>
        </authorList>
    </citation>
    <scope>NUCLEOTIDE SEQUENCE [LARGE SCALE GENOMIC DNA]</scope>
    <source>
        <strain evidence="1">B3_LCP</strain>
    </source>
</reference>
<accession>A0A532V1V0</accession>
<comment type="caution">
    <text evidence="1">The sequence shown here is derived from an EMBL/GenBank/DDBJ whole genome shotgun (WGS) entry which is preliminary data.</text>
</comment>